<keyword evidence="1" id="KW-0378">Hydrolase</keyword>
<comment type="caution">
    <text evidence="1">The sequence shown here is derived from an EMBL/GenBank/DDBJ whole genome shotgun (WGS) entry which is preliminary data.</text>
</comment>
<dbReference type="Proteomes" id="UP001218788">
    <property type="component" value="Unassembled WGS sequence"/>
</dbReference>
<evidence type="ECO:0000313" key="2">
    <source>
        <dbReference type="Proteomes" id="UP001218788"/>
    </source>
</evidence>
<dbReference type="RefSeq" id="WP_273638976.1">
    <property type="nucleotide sequence ID" value="NZ_JAQQXP010000001.1"/>
</dbReference>
<name>A0ABT5L011_9ALTE</name>
<gene>
    <name evidence="1" type="ORF">OIK42_05520</name>
</gene>
<evidence type="ECO:0000313" key="1">
    <source>
        <dbReference type="EMBL" id="MDC8830218.1"/>
    </source>
</evidence>
<organism evidence="1 2">
    <name type="scientific">Alteromonas gilva</name>
    <dbReference type="NCBI Taxonomy" id="2987522"/>
    <lineage>
        <taxon>Bacteria</taxon>
        <taxon>Pseudomonadati</taxon>
        <taxon>Pseudomonadota</taxon>
        <taxon>Gammaproteobacteria</taxon>
        <taxon>Alteromonadales</taxon>
        <taxon>Alteromonadaceae</taxon>
        <taxon>Alteromonas/Salinimonas group</taxon>
        <taxon>Alteromonas</taxon>
    </lineage>
</organism>
<reference evidence="1 2" key="1">
    <citation type="submission" date="2022-10" db="EMBL/GenBank/DDBJ databases">
        <title>Alteromonas sp. chi3 Genome sequencing.</title>
        <authorList>
            <person name="Park S."/>
        </authorList>
    </citation>
    <scope>NUCLEOTIDE SEQUENCE [LARGE SCALE GENOMIC DNA]</scope>
    <source>
        <strain evidence="2">chi3</strain>
    </source>
</reference>
<dbReference type="GO" id="GO:0016787">
    <property type="term" value="F:hydrolase activity"/>
    <property type="evidence" value="ECO:0007669"/>
    <property type="project" value="UniProtKB-KW"/>
</dbReference>
<dbReference type="InterPro" id="IPR013780">
    <property type="entry name" value="Glyco_hydro_b"/>
</dbReference>
<proteinExistence type="predicted"/>
<dbReference type="Gene3D" id="2.60.40.1180">
    <property type="entry name" value="Golgi alpha-mannosidase II"/>
    <property type="match status" value="1"/>
</dbReference>
<dbReference type="EMBL" id="JAQQXP010000001">
    <property type="protein sequence ID" value="MDC8830218.1"/>
    <property type="molecule type" value="Genomic_DNA"/>
</dbReference>
<protein>
    <submittedName>
        <fullName evidence="1">Glycoside hydrolase family 97 C-terminal domain-containing protein</fullName>
    </submittedName>
</protein>
<sequence>MARRQGSSWYVVAVNGEESTKELAVNLLMLAGKTV</sequence>
<accession>A0ABT5L011</accession>
<keyword evidence="2" id="KW-1185">Reference proteome</keyword>